<evidence type="ECO:0000256" key="2">
    <source>
        <dbReference type="ARBA" id="ARBA00022679"/>
    </source>
</evidence>
<evidence type="ECO:0000313" key="6">
    <source>
        <dbReference type="Proteomes" id="UP001159405"/>
    </source>
</evidence>
<comment type="caution">
    <text evidence="5">The sequence shown here is derived from an EMBL/GenBank/DDBJ whole genome shotgun (WGS) entry which is preliminary data.</text>
</comment>
<dbReference type="SUPFAM" id="SSF53335">
    <property type="entry name" value="S-adenosyl-L-methionine-dependent methyltransferases"/>
    <property type="match status" value="1"/>
</dbReference>
<keyword evidence="1" id="KW-0489">Methyltransferase</keyword>
<dbReference type="Proteomes" id="UP001159405">
    <property type="component" value="Unassembled WGS sequence"/>
</dbReference>
<evidence type="ECO:0000256" key="3">
    <source>
        <dbReference type="ARBA" id="ARBA00022691"/>
    </source>
</evidence>
<organism evidence="5 6">
    <name type="scientific">Porites lobata</name>
    <dbReference type="NCBI Taxonomy" id="104759"/>
    <lineage>
        <taxon>Eukaryota</taxon>
        <taxon>Metazoa</taxon>
        <taxon>Cnidaria</taxon>
        <taxon>Anthozoa</taxon>
        <taxon>Hexacorallia</taxon>
        <taxon>Scleractinia</taxon>
        <taxon>Fungiina</taxon>
        <taxon>Poritidae</taxon>
        <taxon>Porites</taxon>
    </lineage>
</organism>
<dbReference type="Gene3D" id="3.40.50.150">
    <property type="entry name" value="Vaccinia Virus protein VP39"/>
    <property type="match status" value="1"/>
</dbReference>
<accession>A0ABN8NT22</accession>
<sequence length="294" mass="32835">NEKSVNKHIQPGQYRALSGLEWVLEGSAPGTSGCYSHLSCGEAFFNAAKDLYGESKKDLKIMDFGCGSGLSGQVLKDKYGYYNLTGLDVSEDMLNIARQRNIYKTLISAFVGTDRIKQIQDGEYDAVISSVVFQTGHVRANALDEITRWIKPEDMAENGDAACFYPQEILDLNWNTTSKERIQKAYKVWSVCYDKVLFWGVSKHSIIRDVCELRQGVITKDWPGVREHYTFPSPTILWFQISPTSFGNYVYYNSLLPGFQADEGKGHMEAIRDGPAPKGAPKVIKMGLGIRSGS</sequence>
<evidence type="ECO:0000313" key="5">
    <source>
        <dbReference type="EMBL" id="CAH3116058.1"/>
    </source>
</evidence>
<name>A0ABN8NT22_9CNID</name>
<reference evidence="5 6" key="1">
    <citation type="submission" date="2022-05" db="EMBL/GenBank/DDBJ databases">
        <authorList>
            <consortium name="Genoscope - CEA"/>
            <person name="William W."/>
        </authorList>
    </citation>
    <scope>NUCLEOTIDE SEQUENCE [LARGE SCALE GENOMIC DNA]</scope>
</reference>
<dbReference type="EMBL" id="CALNXK010000029">
    <property type="protein sequence ID" value="CAH3116058.1"/>
    <property type="molecule type" value="Genomic_DNA"/>
</dbReference>
<dbReference type="PANTHER" id="PTHR43464:SF19">
    <property type="entry name" value="UBIQUINONE BIOSYNTHESIS O-METHYLTRANSFERASE, MITOCHONDRIAL"/>
    <property type="match status" value="1"/>
</dbReference>
<dbReference type="InterPro" id="IPR041698">
    <property type="entry name" value="Methyltransf_25"/>
</dbReference>
<keyword evidence="3" id="KW-0949">S-adenosyl-L-methionine</keyword>
<dbReference type="PANTHER" id="PTHR43464">
    <property type="entry name" value="METHYLTRANSFERASE"/>
    <property type="match status" value="1"/>
</dbReference>
<keyword evidence="2" id="KW-0808">Transferase</keyword>
<protein>
    <recommendedName>
        <fullName evidence="4">Methyltransferase domain-containing protein</fullName>
    </recommendedName>
</protein>
<gene>
    <name evidence="5" type="ORF">PLOB_00024215</name>
</gene>
<keyword evidence="6" id="KW-1185">Reference proteome</keyword>
<feature type="non-terminal residue" evidence="5">
    <location>
        <position position="1"/>
    </location>
</feature>
<dbReference type="InterPro" id="IPR029063">
    <property type="entry name" value="SAM-dependent_MTases_sf"/>
</dbReference>
<dbReference type="CDD" id="cd02440">
    <property type="entry name" value="AdoMet_MTases"/>
    <property type="match status" value="1"/>
</dbReference>
<dbReference type="Pfam" id="PF13649">
    <property type="entry name" value="Methyltransf_25"/>
    <property type="match status" value="1"/>
</dbReference>
<feature type="domain" description="Methyltransferase" evidence="4">
    <location>
        <begin position="61"/>
        <end position="152"/>
    </location>
</feature>
<proteinExistence type="predicted"/>
<evidence type="ECO:0000256" key="1">
    <source>
        <dbReference type="ARBA" id="ARBA00022603"/>
    </source>
</evidence>
<evidence type="ECO:0000259" key="4">
    <source>
        <dbReference type="Pfam" id="PF13649"/>
    </source>
</evidence>